<evidence type="ECO:0000313" key="2">
    <source>
        <dbReference type="EMBL" id="KAA3676058.1"/>
    </source>
</evidence>
<comment type="caution">
    <text evidence="2">The sequence shown here is derived from an EMBL/GenBank/DDBJ whole genome shotgun (WGS) entry which is preliminary data.</text>
</comment>
<dbReference type="AlphaFoldDB" id="A0A5J4NM04"/>
<proteinExistence type="predicted"/>
<name>A0A5J4NM04_9TREM</name>
<accession>A0A5J4NM04</accession>
<dbReference type="Proteomes" id="UP000324629">
    <property type="component" value="Unassembled WGS sequence"/>
</dbReference>
<sequence>MLFCFLILLLNLTIARRRSHGSRISRFTPYKYKPSRRIPYAGLMHTHRRLRLTDSHHRYDQRIRTGPRITTILLTGIVHPNSTSVVYDQSHPKFSNAAYRNLNNTLCLNSKAAIINRTEIYKSWYDCTAYNGTNSGHVATVIRFKRKQLEKYGLDYASPAFHEAIVAGLERNHSNPSARFGFYYEVITDVEIEVERLLITGCVNNQESGVNK</sequence>
<feature type="signal peptide" evidence="1">
    <location>
        <begin position="1"/>
        <end position="15"/>
    </location>
</feature>
<dbReference type="EMBL" id="QNGE01002170">
    <property type="protein sequence ID" value="KAA3676058.1"/>
    <property type="molecule type" value="Genomic_DNA"/>
</dbReference>
<evidence type="ECO:0000313" key="3">
    <source>
        <dbReference type="Proteomes" id="UP000324629"/>
    </source>
</evidence>
<gene>
    <name evidence="2" type="ORF">DEA37_0012698</name>
</gene>
<organism evidence="2 3">
    <name type="scientific">Paragonimus westermani</name>
    <dbReference type="NCBI Taxonomy" id="34504"/>
    <lineage>
        <taxon>Eukaryota</taxon>
        <taxon>Metazoa</taxon>
        <taxon>Spiralia</taxon>
        <taxon>Lophotrochozoa</taxon>
        <taxon>Platyhelminthes</taxon>
        <taxon>Trematoda</taxon>
        <taxon>Digenea</taxon>
        <taxon>Plagiorchiida</taxon>
        <taxon>Troglotremata</taxon>
        <taxon>Troglotrematidae</taxon>
        <taxon>Paragonimus</taxon>
    </lineage>
</organism>
<protein>
    <submittedName>
        <fullName evidence="2">Uncharacterized protein</fullName>
    </submittedName>
</protein>
<evidence type="ECO:0000256" key="1">
    <source>
        <dbReference type="SAM" id="SignalP"/>
    </source>
</evidence>
<keyword evidence="1" id="KW-0732">Signal</keyword>
<feature type="chain" id="PRO_5023896391" evidence="1">
    <location>
        <begin position="16"/>
        <end position="212"/>
    </location>
</feature>
<keyword evidence="3" id="KW-1185">Reference proteome</keyword>
<reference evidence="2 3" key="1">
    <citation type="journal article" date="2019" name="Gigascience">
        <title>Whole-genome sequence of the oriental lung fluke Paragonimus westermani.</title>
        <authorList>
            <person name="Oey H."/>
            <person name="Zakrzewski M."/>
            <person name="Narain K."/>
            <person name="Devi K.R."/>
            <person name="Agatsuma T."/>
            <person name="Nawaratna S."/>
            <person name="Gobert G.N."/>
            <person name="Jones M.K."/>
            <person name="Ragan M.A."/>
            <person name="McManus D.P."/>
            <person name="Krause L."/>
        </authorList>
    </citation>
    <scope>NUCLEOTIDE SEQUENCE [LARGE SCALE GENOMIC DNA]</scope>
    <source>
        <strain evidence="2 3">IND2009</strain>
    </source>
</reference>